<accession>A0A9E9L9S7</accession>
<name>A0A9E9L9S7_9BURK</name>
<dbReference type="InterPro" id="IPR043519">
    <property type="entry name" value="NT_sf"/>
</dbReference>
<organism evidence="1">
    <name type="scientific">Oxalobacter aliiformigenes</name>
    <dbReference type="NCBI Taxonomy" id="2946593"/>
    <lineage>
        <taxon>Bacteria</taxon>
        <taxon>Pseudomonadati</taxon>
        <taxon>Pseudomonadota</taxon>
        <taxon>Betaproteobacteria</taxon>
        <taxon>Burkholderiales</taxon>
        <taxon>Oxalobacteraceae</taxon>
        <taxon>Oxalobacter</taxon>
    </lineage>
</organism>
<dbReference type="Proteomes" id="UP001164819">
    <property type="component" value="Chromosome"/>
</dbReference>
<dbReference type="PIRSF" id="PIRSF000812">
    <property type="entry name" value="AAD"/>
    <property type="match status" value="1"/>
</dbReference>
<dbReference type="Pfam" id="PF04439">
    <property type="entry name" value="Adenyl_transf"/>
    <property type="match status" value="1"/>
</dbReference>
<dbReference type="InterPro" id="IPR007530">
    <property type="entry name" value="Aminoglycoside_adenylylTfrase"/>
</dbReference>
<dbReference type="SUPFAM" id="SSF81301">
    <property type="entry name" value="Nucleotidyltransferase"/>
    <property type="match status" value="1"/>
</dbReference>
<sequence>MRSEKTLYDLILSFARHNDAIRAVWMNGSRANPNAPKDILQDFDIVYAVTDIGPFRKNPGWIARFGKPLMVLEPDSQMPDAASARPDEKYTWLMLFEDGNRIDLTLRRVDTAAGHAAASRQTVVLLDKDHILPDLPPASDADYHVARPDPDTFCQCCESFWWDATYVAKGLWRREILYAMDHLNLIVRPSLIDMLTWTAGLATGFSVSTGKNGKYLDRYLPAPVWKRLLATYPLAEPESVWHALYTAGGLFHDAARHVASRLGYSYNRQQAIAIGLYISKIRGNRLDR</sequence>
<evidence type="ECO:0000313" key="1">
    <source>
        <dbReference type="EMBL" id="WAV90351.1"/>
    </source>
</evidence>
<dbReference type="Gene3D" id="3.30.460.10">
    <property type="entry name" value="Beta Polymerase, domain 2"/>
    <property type="match status" value="1"/>
</dbReference>
<protein>
    <submittedName>
        <fullName evidence="1">Aminoglycoside 6-adenylyltransferase</fullName>
    </submittedName>
</protein>
<proteinExistence type="predicted"/>
<dbReference type="SUPFAM" id="SSF81631">
    <property type="entry name" value="PAP/OAS1 substrate-binding domain"/>
    <property type="match status" value="1"/>
</dbReference>
<reference evidence="1" key="1">
    <citation type="journal article" date="2022" name="Front. Microbiol.">
        <title>New perspectives on an old grouping: The genomic and phenotypic variability of Oxalobacter formigenes and the implications for calcium oxalate stone prevention.</title>
        <authorList>
            <person name="Chmiel J.A."/>
            <person name="Carr C."/>
            <person name="Stuivenberg G.A."/>
            <person name="Venema R."/>
            <person name="Chanyi R.M."/>
            <person name="Al K.F."/>
            <person name="Giguere D."/>
            <person name="Say H."/>
            <person name="Akouris P.P."/>
            <person name="Dominguez Romero S.A."/>
            <person name="Kwong A."/>
            <person name="Tai V."/>
            <person name="Koval S.F."/>
            <person name="Razvi H."/>
            <person name="Bjazevic J."/>
            <person name="Burton J.P."/>
        </authorList>
    </citation>
    <scope>NUCLEOTIDE SEQUENCE</scope>
    <source>
        <strain evidence="1">OxK</strain>
    </source>
</reference>
<dbReference type="EMBL" id="CP098251">
    <property type="protein sequence ID" value="WAV90351.1"/>
    <property type="molecule type" value="Genomic_DNA"/>
</dbReference>
<dbReference type="Gene3D" id="1.20.120.330">
    <property type="entry name" value="Nucleotidyltransferases domain 2"/>
    <property type="match status" value="1"/>
</dbReference>
<dbReference type="RefSeq" id="WP_269315453.1">
    <property type="nucleotide sequence ID" value="NZ_CP098251.1"/>
</dbReference>
<dbReference type="AlphaFoldDB" id="A0A9E9L9S7"/>
<gene>
    <name evidence="1" type="ORF">NB646_05615</name>
</gene>